<dbReference type="RefSeq" id="WP_074655641.1">
    <property type="nucleotide sequence ID" value="NZ_FNSD01000001.1"/>
</dbReference>
<feature type="chain" id="PRO_5010303727" description="Lipoprotein" evidence="1">
    <location>
        <begin position="23"/>
        <end position="442"/>
    </location>
</feature>
<protein>
    <recommendedName>
        <fullName evidence="4">Lipoprotein</fullName>
    </recommendedName>
</protein>
<accession>A0A1H4U7P4</accession>
<evidence type="ECO:0008006" key="4">
    <source>
        <dbReference type="Google" id="ProtNLM"/>
    </source>
</evidence>
<dbReference type="OrthoDB" id="105847at2"/>
<feature type="signal peptide" evidence="1">
    <location>
        <begin position="1"/>
        <end position="22"/>
    </location>
</feature>
<evidence type="ECO:0000256" key="1">
    <source>
        <dbReference type="SAM" id="SignalP"/>
    </source>
</evidence>
<dbReference type="EMBL" id="FNSD01000001">
    <property type="protein sequence ID" value="SEC64241.1"/>
    <property type="molecule type" value="Genomic_DNA"/>
</dbReference>
<dbReference type="AlphaFoldDB" id="A0A1H4U7P4"/>
<reference evidence="2 3" key="1">
    <citation type="submission" date="2016-10" db="EMBL/GenBank/DDBJ databases">
        <authorList>
            <person name="de Groot N.N."/>
        </authorList>
    </citation>
    <scope>NUCLEOTIDE SEQUENCE [LARGE SCALE GENOMIC DNA]</scope>
    <source>
        <strain evidence="2 3">AB35.6</strain>
    </source>
</reference>
<sequence>MKKAFLASMLAAACVSATYAVAQTPVTTNNGAAAQGPQLSADEYTAYQAVITATDPAAKATAAEAFLTKFPQSSVKSTVLEQLVAGYAGSNNVPKTLESADKLLQVDPNNIRALALETSLLKAQGDSATDPAAKQSAYDKAADAASRGLKATKPTAVADADWAAIQKQVTPYFYSAIGIDALTKKDSAGAIAAYTSELKAVDVAATTQPGPVLQDTYFLGQAYYTATPPDYLNCTFFATRTAIYAPDQFKATFQPLATYCYKKFHGAEDGYDAVKASAKDNLFPPADFAGSVKPAPTPADQATTVFEADKKEDPTLAKTNIADREFVITNGTTEQAEAEFAPIKDKEVKLTGKVVSIADTALTLAVSDDAKQASPMVADVSVTLTEAPKTAPVVGADVTVVGTMASYTQKPLMLTMTGGAIETKAAAKPAAATHRAAPARKR</sequence>
<name>A0A1H4U7P4_9BACT</name>
<dbReference type="Proteomes" id="UP000182409">
    <property type="component" value="Unassembled WGS sequence"/>
</dbReference>
<keyword evidence="1" id="KW-0732">Signal</keyword>
<organism evidence="2 3">
    <name type="scientific">Terriglobus roseus</name>
    <dbReference type="NCBI Taxonomy" id="392734"/>
    <lineage>
        <taxon>Bacteria</taxon>
        <taxon>Pseudomonadati</taxon>
        <taxon>Acidobacteriota</taxon>
        <taxon>Terriglobia</taxon>
        <taxon>Terriglobales</taxon>
        <taxon>Acidobacteriaceae</taxon>
        <taxon>Terriglobus</taxon>
    </lineage>
</organism>
<gene>
    <name evidence="2" type="ORF">SAMN05443244_3973</name>
</gene>
<evidence type="ECO:0000313" key="2">
    <source>
        <dbReference type="EMBL" id="SEC64241.1"/>
    </source>
</evidence>
<proteinExistence type="predicted"/>
<evidence type="ECO:0000313" key="3">
    <source>
        <dbReference type="Proteomes" id="UP000182409"/>
    </source>
</evidence>